<protein>
    <recommendedName>
        <fullName evidence="1">HTH LytTR-type domain-containing protein</fullName>
    </recommendedName>
</protein>
<reference evidence="2 3" key="1">
    <citation type="submission" date="2020-08" db="EMBL/GenBank/DDBJ databases">
        <title>Genomic Encyclopedia of Type Strains, Phase IV (KMG-IV): sequencing the most valuable type-strain genomes for metagenomic binning, comparative biology and taxonomic classification.</title>
        <authorList>
            <person name="Goeker M."/>
        </authorList>
    </citation>
    <scope>NUCLEOTIDE SEQUENCE [LARGE SCALE GENOMIC DNA]</scope>
    <source>
        <strain evidence="2 3">DSM 7050</strain>
    </source>
</reference>
<dbReference type="InterPro" id="IPR007492">
    <property type="entry name" value="LytTR_DNA-bd_dom"/>
</dbReference>
<dbReference type="Pfam" id="PF04397">
    <property type="entry name" value="LytTR"/>
    <property type="match status" value="1"/>
</dbReference>
<keyword evidence="3" id="KW-1185">Reference proteome</keyword>
<dbReference type="InterPro" id="IPR029016">
    <property type="entry name" value="GAF-like_dom_sf"/>
</dbReference>
<accession>A0ABR6KZ47</accession>
<dbReference type="Gene3D" id="2.40.50.1020">
    <property type="entry name" value="LytTr DNA-binding domain"/>
    <property type="match status" value="1"/>
</dbReference>
<dbReference type="Gene3D" id="3.30.450.40">
    <property type="match status" value="1"/>
</dbReference>
<name>A0ABR6KZ47_9HYPH</name>
<dbReference type="EMBL" id="JACHOT010000001">
    <property type="protein sequence ID" value="MBB4649199.1"/>
    <property type="molecule type" value="Genomic_DNA"/>
</dbReference>
<evidence type="ECO:0000313" key="3">
    <source>
        <dbReference type="Proteomes" id="UP000539538"/>
    </source>
</evidence>
<evidence type="ECO:0000259" key="1">
    <source>
        <dbReference type="PROSITE" id="PS50930"/>
    </source>
</evidence>
<dbReference type="RefSeq" id="WP_210307734.1">
    <property type="nucleotide sequence ID" value="NZ_BAAAVZ010000008.1"/>
</dbReference>
<proteinExistence type="predicted"/>
<dbReference type="SMART" id="SM00850">
    <property type="entry name" value="LytTR"/>
    <property type="match status" value="1"/>
</dbReference>
<sequence length="288" mass="32640">MDWAYQASKRLLSNPVDEAISMLFADIGKAADVDRVFMLEYDLHHLRFRNAYEWCRCGVRSFLKELQDTPVTLIAWLHQSLVKGEALMIHDVDNLPRVARSLQIEMLRQNDKSVLCVPVMHDGSLRACLGFDMTRHKRRWRLEEANELSRCAALIATARYGCPAPVGQPLADAAATPAPLIFLLRQSGARGVGLDEILGLRSAQNYTEVWLGDGSVVLDQRPLKIWAGLVPKAGFMRIHRTAIVNLQHVVELDRPPSGVRWDVRLRTLSKPWSVSRAYQQELRQRLGI</sequence>
<dbReference type="SUPFAM" id="SSF55781">
    <property type="entry name" value="GAF domain-like"/>
    <property type="match status" value="1"/>
</dbReference>
<organism evidence="2 3">
    <name type="scientific">Aminobacter niigataensis</name>
    <dbReference type="NCBI Taxonomy" id="83265"/>
    <lineage>
        <taxon>Bacteria</taxon>
        <taxon>Pseudomonadati</taxon>
        <taxon>Pseudomonadota</taxon>
        <taxon>Alphaproteobacteria</taxon>
        <taxon>Hyphomicrobiales</taxon>
        <taxon>Phyllobacteriaceae</taxon>
        <taxon>Aminobacter</taxon>
    </lineage>
</organism>
<comment type="caution">
    <text evidence="2">The sequence shown here is derived from an EMBL/GenBank/DDBJ whole genome shotgun (WGS) entry which is preliminary data.</text>
</comment>
<dbReference type="Proteomes" id="UP000539538">
    <property type="component" value="Unassembled WGS sequence"/>
</dbReference>
<dbReference type="InterPro" id="IPR003018">
    <property type="entry name" value="GAF"/>
</dbReference>
<evidence type="ECO:0000313" key="2">
    <source>
        <dbReference type="EMBL" id="MBB4649199.1"/>
    </source>
</evidence>
<feature type="domain" description="HTH LytTR-type" evidence="1">
    <location>
        <begin position="194"/>
        <end position="288"/>
    </location>
</feature>
<dbReference type="Pfam" id="PF01590">
    <property type="entry name" value="GAF"/>
    <property type="match status" value="1"/>
</dbReference>
<gene>
    <name evidence="2" type="ORF">GGQ99_000921</name>
</gene>
<dbReference type="PROSITE" id="PS50930">
    <property type="entry name" value="HTH_LYTTR"/>
    <property type="match status" value="1"/>
</dbReference>